<dbReference type="EMBL" id="ATCF01000017">
    <property type="protein sequence ID" value="EPD99240.1"/>
    <property type="molecule type" value="Genomic_DNA"/>
</dbReference>
<dbReference type="GO" id="GO:0016702">
    <property type="term" value="F:oxidoreductase activity, acting on single donors with incorporation of molecular oxygen, incorporation of two atoms of oxygen"/>
    <property type="evidence" value="ECO:0007669"/>
    <property type="project" value="InterPro"/>
</dbReference>
<dbReference type="SUPFAM" id="SSF49482">
    <property type="entry name" value="Aromatic compound dioxygenase"/>
    <property type="match status" value="1"/>
</dbReference>
<dbReference type="HOGENOM" id="CLU_058596_1_1_4"/>
<protein>
    <recommendedName>
        <fullName evidence="4">Nickel transport complex, NikM subunit, transmembrane</fullName>
    </recommendedName>
</protein>
<evidence type="ECO:0000313" key="2">
    <source>
        <dbReference type="EMBL" id="EPD99240.1"/>
    </source>
</evidence>
<dbReference type="Pfam" id="PF10670">
    <property type="entry name" value="DUF4198"/>
    <property type="match status" value="1"/>
</dbReference>
<sequence length="260" mass="28787">MKLQLQFSTIAAAAVLSLSSAVAWAHFGIVIPEHSAVLEQKDANVHFTIAFAHPMECNGMTMAKPDAFYVVQDGRKTDLSGSLKADKLFEKASWQADYRFARPGVYQFVVEPKPYWEPAEDKFIVHYTKVIVPAYGDEDGWDKPAGVKTEIVPLTRPFANYAGNTFRGQLLVDGKPAAGADVEVEYFNRDGKYEAPNDYFVTQVVKTDAQGIFAFTAPWAGWWGFAALTDADYKLKEAGAEKDVELGAVLWTEFTAPLVK</sequence>
<keyword evidence="3" id="KW-1185">Reference proteome</keyword>
<feature type="chain" id="PRO_5004517865" description="Nickel transport complex, NikM subunit, transmembrane" evidence="1">
    <location>
        <begin position="26"/>
        <end position="260"/>
    </location>
</feature>
<dbReference type="PATRIC" id="fig|1203554.3.peg.1337"/>
<evidence type="ECO:0000313" key="3">
    <source>
        <dbReference type="Proteomes" id="UP000014400"/>
    </source>
</evidence>
<gene>
    <name evidence="2" type="ORF">HMPREF1476_01277</name>
</gene>
<accession>S3BIR8</accession>
<dbReference type="InterPro" id="IPR019613">
    <property type="entry name" value="DUF4198"/>
</dbReference>
<keyword evidence="1" id="KW-0732">Signal</keyword>
<dbReference type="STRING" id="1203554.HMPREF1476_01277"/>
<dbReference type="RefSeq" id="WP_016474520.1">
    <property type="nucleotide sequence ID" value="NZ_KE150480.1"/>
</dbReference>
<dbReference type="AlphaFoldDB" id="S3BIR8"/>
<evidence type="ECO:0000256" key="1">
    <source>
        <dbReference type="SAM" id="SignalP"/>
    </source>
</evidence>
<organism evidence="2 3">
    <name type="scientific">Sutterella wadsworthensis HGA0223</name>
    <dbReference type="NCBI Taxonomy" id="1203554"/>
    <lineage>
        <taxon>Bacteria</taxon>
        <taxon>Pseudomonadati</taxon>
        <taxon>Pseudomonadota</taxon>
        <taxon>Betaproteobacteria</taxon>
        <taxon>Burkholderiales</taxon>
        <taxon>Sutterellaceae</taxon>
        <taxon>Sutterella</taxon>
    </lineage>
</organism>
<proteinExistence type="predicted"/>
<dbReference type="eggNOG" id="COG5266">
    <property type="taxonomic scope" value="Bacteria"/>
</dbReference>
<name>S3BIR8_9BURK</name>
<comment type="caution">
    <text evidence="2">The sequence shown here is derived from an EMBL/GenBank/DDBJ whole genome shotgun (WGS) entry which is preliminary data.</text>
</comment>
<dbReference type="InterPro" id="IPR015889">
    <property type="entry name" value="Intradiol_dOase_core"/>
</dbReference>
<reference evidence="2 3" key="1">
    <citation type="submission" date="2013-04" db="EMBL/GenBank/DDBJ databases">
        <title>The Genome Sequence of Sutterella wadsworthensis HGA0223.</title>
        <authorList>
            <consortium name="The Broad Institute Genomics Platform"/>
            <person name="Earl A."/>
            <person name="Ward D."/>
            <person name="Feldgarden M."/>
            <person name="Gevers D."/>
            <person name="Schmidt T.M."/>
            <person name="Dover J."/>
            <person name="Dai D."/>
            <person name="Walker B."/>
            <person name="Young S."/>
            <person name="Zeng Q."/>
            <person name="Gargeya S."/>
            <person name="Fitzgerald M."/>
            <person name="Haas B."/>
            <person name="Abouelleil A."/>
            <person name="Allen A.W."/>
            <person name="Alvarado L."/>
            <person name="Arachchi H.M."/>
            <person name="Berlin A.M."/>
            <person name="Chapman S.B."/>
            <person name="Gainer-Dewar J."/>
            <person name="Goldberg J."/>
            <person name="Griggs A."/>
            <person name="Gujja S."/>
            <person name="Hansen M."/>
            <person name="Howarth C."/>
            <person name="Imamovic A."/>
            <person name="Ireland A."/>
            <person name="Larimer J."/>
            <person name="McCowan C."/>
            <person name="Murphy C."/>
            <person name="Pearson M."/>
            <person name="Poon T.W."/>
            <person name="Priest M."/>
            <person name="Roberts A."/>
            <person name="Saif S."/>
            <person name="Shea T."/>
            <person name="Sisk P."/>
            <person name="Sykes S."/>
            <person name="Wortman J."/>
            <person name="Nusbaum C."/>
            <person name="Birren B."/>
        </authorList>
    </citation>
    <scope>NUCLEOTIDE SEQUENCE [LARGE SCALE GENOMIC DNA]</scope>
    <source>
        <strain evidence="2 3">HGA0223</strain>
    </source>
</reference>
<evidence type="ECO:0008006" key="4">
    <source>
        <dbReference type="Google" id="ProtNLM"/>
    </source>
</evidence>
<dbReference type="Proteomes" id="UP000014400">
    <property type="component" value="Unassembled WGS sequence"/>
</dbReference>
<dbReference type="GO" id="GO:0005506">
    <property type="term" value="F:iron ion binding"/>
    <property type="evidence" value="ECO:0007669"/>
    <property type="project" value="InterPro"/>
</dbReference>
<feature type="signal peptide" evidence="1">
    <location>
        <begin position="1"/>
        <end position="25"/>
    </location>
</feature>